<dbReference type="PANTHER" id="PTHR11647">
    <property type="entry name" value="HYDRANTOINASE/DIHYDROPYRIMIDINASE FAMILY MEMBER"/>
    <property type="match status" value="1"/>
</dbReference>
<dbReference type="GO" id="GO:0016810">
    <property type="term" value="F:hydrolase activity, acting on carbon-nitrogen (but not peptide) bonds"/>
    <property type="evidence" value="ECO:0007669"/>
    <property type="project" value="InterPro"/>
</dbReference>
<dbReference type="NCBIfam" id="TIGR01975">
    <property type="entry name" value="isoAsp_dipep"/>
    <property type="match status" value="1"/>
</dbReference>
<dbReference type="InterPro" id="IPR050378">
    <property type="entry name" value="Metallo-dep_Hydrolases_sf"/>
</dbReference>
<dbReference type="GO" id="GO:0008798">
    <property type="term" value="F:beta-aspartyl-peptidase activity"/>
    <property type="evidence" value="ECO:0007669"/>
    <property type="project" value="InterPro"/>
</dbReference>
<dbReference type="GO" id="GO:0005737">
    <property type="term" value="C:cytoplasm"/>
    <property type="evidence" value="ECO:0007669"/>
    <property type="project" value="UniProtKB-SubCell"/>
</dbReference>
<dbReference type="SUPFAM" id="SSF51338">
    <property type="entry name" value="Composite domain of metallo-dependent hydrolases"/>
    <property type="match status" value="1"/>
</dbReference>
<keyword evidence="1 3" id="KW-0862">Zinc</keyword>
<dbReference type="GO" id="GO:0008237">
    <property type="term" value="F:metallopeptidase activity"/>
    <property type="evidence" value="ECO:0007669"/>
    <property type="project" value="UniProtKB-KW"/>
</dbReference>
<dbReference type="EC" id="3.4.19.-" evidence="1"/>
<feature type="binding site" evidence="3">
    <location>
        <position position="303"/>
    </location>
    <ligand>
        <name>Zn(2+)</name>
        <dbReference type="ChEBI" id="CHEBI:29105"/>
        <label>1</label>
        <note>catalytic</note>
    </ligand>
</feature>
<accession>A0A2Z2NNY6</accession>
<comment type="PTM">
    <text evidence="1">Carboxylation allows a single lysine to coordinate two zinc ions.</text>
</comment>
<dbReference type="SUPFAM" id="SSF51556">
    <property type="entry name" value="Metallo-dependent hydrolases"/>
    <property type="match status" value="1"/>
</dbReference>
<keyword evidence="1 5" id="KW-0378">Hydrolase</keyword>
<dbReference type="GO" id="GO:0046872">
    <property type="term" value="F:metal ion binding"/>
    <property type="evidence" value="ECO:0007669"/>
    <property type="project" value="UniProtKB-KW"/>
</dbReference>
<dbReference type="Gene3D" id="3.20.20.140">
    <property type="entry name" value="Metal-dependent hydrolases"/>
    <property type="match status" value="1"/>
</dbReference>
<dbReference type="AlphaFoldDB" id="A0A2Z2NNY6"/>
<proteinExistence type="inferred from homology"/>
<dbReference type="Proteomes" id="UP000250079">
    <property type="component" value="Chromosome"/>
</dbReference>
<feature type="binding site" evidence="3">
    <location>
        <position position="81"/>
    </location>
    <ligand>
        <name>Zn(2+)</name>
        <dbReference type="ChEBI" id="CHEBI:29105"/>
        <label>1</label>
        <note>catalytic</note>
    </ligand>
</feature>
<dbReference type="InterPro" id="IPR011059">
    <property type="entry name" value="Metal-dep_hydrolase_composite"/>
</dbReference>
<comment type="similarity">
    <text evidence="1">Belongs to the peptidase M38 family.</text>
</comment>
<feature type="binding site" evidence="3">
    <location>
        <position position="244"/>
    </location>
    <ligand>
        <name>Zn(2+)</name>
        <dbReference type="ChEBI" id="CHEBI:29105"/>
        <label>2</label>
        <note>catalytic</note>
    </ligand>
</feature>
<organism evidence="5 6">
    <name type="scientific">Granulosicoccus antarcticus IMCC3135</name>
    <dbReference type="NCBI Taxonomy" id="1192854"/>
    <lineage>
        <taxon>Bacteria</taxon>
        <taxon>Pseudomonadati</taxon>
        <taxon>Pseudomonadota</taxon>
        <taxon>Gammaproteobacteria</taxon>
        <taxon>Chromatiales</taxon>
        <taxon>Granulosicoccaceae</taxon>
        <taxon>Granulosicoccus</taxon>
    </lineage>
</organism>
<protein>
    <recommendedName>
        <fullName evidence="1">Isoaspartyl dipeptidase</fullName>
        <ecNumber evidence="1">3.4.19.-</ecNumber>
    </recommendedName>
</protein>
<comment type="function">
    <text evidence="1">Catalyzes the hydrolytic cleavage of a subset of L-isoaspartyl (L-beta-aspartyl) dipeptides. Used to degrade proteins damaged by L-isoaspartyl residues formation.</text>
</comment>
<feature type="binding site" evidence="3">
    <location>
        <position position="83"/>
    </location>
    <ligand>
        <name>Zn(2+)</name>
        <dbReference type="ChEBI" id="CHEBI:29105"/>
        <label>1</label>
        <note>catalytic</note>
    </ligand>
</feature>
<dbReference type="PIRSF" id="PIRSF001238">
    <property type="entry name" value="IadA"/>
    <property type="match status" value="1"/>
</dbReference>
<comment type="cofactor">
    <cofactor evidence="1 3">
        <name>Zn(2+)</name>
        <dbReference type="ChEBI" id="CHEBI:29105"/>
    </cofactor>
    <text evidence="1 3">Binds 2 Zn(2+) ions per subunit.</text>
</comment>
<gene>
    <name evidence="5" type="primary">iadA</name>
    <name evidence="5" type="ORF">IMCC3135_14340</name>
</gene>
<dbReference type="KEGG" id="gai:IMCC3135_14340"/>
<evidence type="ECO:0000256" key="1">
    <source>
        <dbReference type="PIRNR" id="PIRNR001238"/>
    </source>
</evidence>
<dbReference type="PANTHER" id="PTHR11647:SF1">
    <property type="entry name" value="COLLAPSIN RESPONSE MEDIATOR PROTEIN"/>
    <property type="match status" value="1"/>
</dbReference>
<keyword evidence="1 3" id="KW-0479">Metal-binding</keyword>
<dbReference type="InterPro" id="IPR032466">
    <property type="entry name" value="Metal_Hydrolase"/>
</dbReference>
<keyword evidence="6" id="KW-1185">Reference proteome</keyword>
<evidence type="ECO:0000313" key="6">
    <source>
        <dbReference type="Proteomes" id="UP000250079"/>
    </source>
</evidence>
<dbReference type="InterPro" id="IPR010229">
    <property type="entry name" value="Pept_M38_dipep"/>
</dbReference>
<reference evidence="5 6" key="1">
    <citation type="submission" date="2016-12" db="EMBL/GenBank/DDBJ databases">
        <authorList>
            <person name="Song W.-J."/>
            <person name="Kurnit D.M."/>
        </authorList>
    </citation>
    <scope>NUCLEOTIDE SEQUENCE [LARGE SCALE GENOMIC DNA]</scope>
    <source>
        <strain evidence="5 6">IMCC3135</strain>
    </source>
</reference>
<name>A0A2Z2NNY6_9GAMM</name>
<keyword evidence="1" id="KW-0482">Metalloprotease</keyword>
<dbReference type="EMBL" id="CP018632">
    <property type="protein sequence ID" value="ASJ72953.1"/>
    <property type="molecule type" value="Genomic_DNA"/>
</dbReference>
<evidence type="ECO:0000256" key="3">
    <source>
        <dbReference type="PIRSR" id="PIRSR001238-3"/>
    </source>
</evidence>
<evidence type="ECO:0000259" key="4">
    <source>
        <dbReference type="Pfam" id="PF01979"/>
    </source>
</evidence>
<dbReference type="GO" id="GO:0006508">
    <property type="term" value="P:proteolysis"/>
    <property type="evidence" value="ECO:0007669"/>
    <property type="project" value="UniProtKB-KW"/>
</dbReference>
<dbReference type="Gene3D" id="2.30.40.10">
    <property type="entry name" value="Urease, subunit C, domain 1"/>
    <property type="match status" value="1"/>
</dbReference>
<evidence type="ECO:0000313" key="5">
    <source>
        <dbReference type="EMBL" id="ASJ72953.1"/>
    </source>
</evidence>
<keyword evidence="1" id="KW-0645">Protease</keyword>
<dbReference type="InterPro" id="IPR006680">
    <property type="entry name" value="Amidohydro-rel"/>
</dbReference>
<feature type="domain" description="Amidohydrolase-related" evidence="4">
    <location>
        <begin position="293"/>
        <end position="391"/>
    </location>
</feature>
<sequence length="413" mass="43999">MLTIADAKALQWKPAPTPPAPLKLITNAHVYAPDDIGIQHILVAAGKILWMGASLPSFNGVPVEQVDLQGQRVLPGFIDGHAHLTGGGGESGFKSRVPSVPLSHFTSAGVTSVVGVLGTDDTTRDTRSLVAHAYALREEGLSAWCHTGGYHLPPVTITGKVRDDIVFIDPIIGVGEIALSDHRSSQPTLPDLLRLASDAHVAGLISGKAGIIHLHLGDGMRGLELVRQALDTSELPARVFNPTHVNRRKALFDEALELAGRGCTIDITAFPVADDEDAWRADTALIKYLESGHPDTNVTISSDGGGCLPTWNEQGEMVHMDVGHPSSLFETLQALLAQSVPLERALPAFTSNVADILRLPHKGRIAPNNDADLIVINDQNAISDVMAGGNWHVSNQKQCIHGTFENTTATNKS</sequence>
<evidence type="ECO:0000256" key="2">
    <source>
        <dbReference type="PIRSR" id="PIRSR001238-1"/>
    </source>
</evidence>
<dbReference type="Pfam" id="PF01979">
    <property type="entry name" value="Amidohydro_1"/>
    <property type="match status" value="1"/>
</dbReference>
<comment type="subcellular location">
    <subcellularLocation>
        <location evidence="1">Cytoplasm</location>
    </subcellularLocation>
</comment>
<feature type="active site" description="Proton acceptor" evidence="2">
    <location>
        <position position="303"/>
    </location>
</feature>
<feature type="binding site" evidence="3">
    <location>
        <position position="215"/>
    </location>
    <ligand>
        <name>Zn(2+)</name>
        <dbReference type="ChEBI" id="CHEBI:29105"/>
        <label>2</label>
        <note>catalytic</note>
    </ligand>
</feature>